<dbReference type="EMBL" id="JASBWR010000053">
    <property type="protein sequence ID" value="KAJ9102142.1"/>
    <property type="molecule type" value="Genomic_DNA"/>
</dbReference>
<organism evidence="1 2">
    <name type="scientific">Naganishia cerealis</name>
    <dbReference type="NCBI Taxonomy" id="610337"/>
    <lineage>
        <taxon>Eukaryota</taxon>
        <taxon>Fungi</taxon>
        <taxon>Dikarya</taxon>
        <taxon>Basidiomycota</taxon>
        <taxon>Agaricomycotina</taxon>
        <taxon>Tremellomycetes</taxon>
        <taxon>Filobasidiales</taxon>
        <taxon>Filobasidiaceae</taxon>
        <taxon>Naganishia</taxon>
    </lineage>
</organism>
<evidence type="ECO:0000313" key="2">
    <source>
        <dbReference type="Proteomes" id="UP001241377"/>
    </source>
</evidence>
<name>A0ACC2VS25_9TREE</name>
<dbReference type="Proteomes" id="UP001241377">
    <property type="component" value="Unassembled WGS sequence"/>
</dbReference>
<comment type="caution">
    <text evidence="1">The sequence shown here is derived from an EMBL/GenBank/DDBJ whole genome shotgun (WGS) entry which is preliminary data.</text>
</comment>
<accession>A0ACC2VS25</accession>
<reference evidence="1" key="1">
    <citation type="submission" date="2023-04" db="EMBL/GenBank/DDBJ databases">
        <title>Draft Genome sequencing of Naganishia species isolated from polar environments using Oxford Nanopore Technology.</title>
        <authorList>
            <person name="Leo P."/>
            <person name="Venkateswaran K."/>
        </authorList>
    </citation>
    <scope>NUCLEOTIDE SEQUENCE</scope>
    <source>
        <strain evidence="1">MNA-CCFEE 5261</strain>
    </source>
</reference>
<sequence>MSDKVQLIAQPEQADRRPLAQETLEKLQKLADENSVENKEDKEEPAELKRSPSPSRVYSHETVHKSGKKNDNGSEKETKKESEKEDESEGEYDADGFKIPAGKIPLDGHFSAREIDQLILMAQDEGLLDEDVRMKVLERNQIGDKVIILEEPPESEEQDETKEEAKKNQEQDKKEKNK</sequence>
<keyword evidence="2" id="KW-1185">Reference proteome</keyword>
<proteinExistence type="predicted"/>
<evidence type="ECO:0000313" key="1">
    <source>
        <dbReference type="EMBL" id="KAJ9102142.1"/>
    </source>
</evidence>
<gene>
    <name evidence="1" type="ORF">QFC19_004878</name>
</gene>
<protein>
    <submittedName>
        <fullName evidence="1">Uncharacterized protein</fullName>
    </submittedName>
</protein>